<dbReference type="RefSeq" id="WP_106195827.1">
    <property type="nucleotide sequence ID" value="NZ_PVTO01000031.1"/>
</dbReference>
<dbReference type="Proteomes" id="UP000238205">
    <property type="component" value="Unassembled WGS sequence"/>
</dbReference>
<dbReference type="Gene3D" id="3.40.50.360">
    <property type="match status" value="1"/>
</dbReference>
<evidence type="ECO:0000259" key="1">
    <source>
        <dbReference type="Pfam" id="PF12682"/>
    </source>
</evidence>
<comment type="caution">
    <text evidence="2">The sequence shown here is derived from an EMBL/GenBank/DDBJ whole genome shotgun (WGS) entry which is preliminary data.</text>
</comment>
<evidence type="ECO:0000313" key="3">
    <source>
        <dbReference type="Proteomes" id="UP000238205"/>
    </source>
</evidence>
<accession>A0A2T0VX46</accession>
<protein>
    <submittedName>
        <fullName evidence="2">Flavodoxin-like protein</fullName>
    </submittedName>
</protein>
<dbReference type="PANTHER" id="PTHR39201">
    <property type="entry name" value="EXPORTED PROTEIN-RELATED"/>
    <property type="match status" value="1"/>
</dbReference>
<feature type="domain" description="Flavodoxin-like" evidence="1">
    <location>
        <begin position="37"/>
        <end position="115"/>
    </location>
</feature>
<evidence type="ECO:0000313" key="2">
    <source>
        <dbReference type="EMBL" id="PRY76526.1"/>
    </source>
</evidence>
<name>A0A2T0VX46_9LACT</name>
<dbReference type="SUPFAM" id="SSF52218">
    <property type="entry name" value="Flavoproteins"/>
    <property type="match status" value="1"/>
</dbReference>
<proteinExistence type="predicted"/>
<keyword evidence="3" id="KW-1185">Reference proteome</keyword>
<dbReference type="GO" id="GO:0010181">
    <property type="term" value="F:FMN binding"/>
    <property type="evidence" value="ECO:0007669"/>
    <property type="project" value="InterPro"/>
</dbReference>
<dbReference type="PANTHER" id="PTHR39201:SF1">
    <property type="entry name" value="FLAVODOXIN-LIKE DOMAIN-CONTAINING PROTEIN"/>
    <property type="match status" value="1"/>
</dbReference>
<dbReference type="EMBL" id="PVTO01000031">
    <property type="protein sequence ID" value="PRY76526.1"/>
    <property type="molecule type" value="Genomic_DNA"/>
</dbReference>
<dbReference type="InterPro" id="IPR029039">
    <property type="entry name" value="Flavoprotein-like_sf"/>
</dbReference>
<dbReference type="AlphaFoldDB" id="A0A2T0VX46"/>
<gene>
    <name evidence="2" type="ORF">CLV38_13126</name>
</gene>
<dbReference type="OrthoDB" id="9806505at2"/>
<dbReference type="InterPro" id="IPR008254">
    <property type="entry name" value="Flavodoxin/NO_synth"/>
</dbReference>
<sequence>MAYWIKEQMGSDVFQINTVDAYPGDHDELVAQGEAENENNFRPEIANQIENLEDYDTILFGYPIWVYDLPSVVYSFLEDTEFSGKTIIPFNAHGGSEFTGTREAIAELEPNAIVEIDNGLTISRNDVPNAQQEVVDWLTDIGY</sequence>
<reference evidence="2 3" key="1">
    <citation type="submission" date="2018-03" db="EMBL/GenBank/DDBJ databases">
        <title>Genomic Encyclopedia of Archaeal and Bacterial Type Strains, Phase II (KMG-II): from individual species to whole genera.</title>
        <authorList>
            <person name="Goeker M."/>
        </authorList>
    </citation>
    <scope>NUCLEOTIDE SEQUENCE [LARGE SCALE GENOMIC DNA]</scope>
    <source>
        <strain evidence="2 3">DSM 13175</strain>
    </source>
</reference>
<dbReference type="GO" id="GO:0016651">
    <property type="term" value="F:oxidoreductase activity, acting on NAD(P)H"/>
    <property type="evidence" value="ECO:0007669"/>
    <property type="project" value="UniProtKB-ARBA"/>
</dbReference>
<dbReference type="Pfam" id="PF12682">
    <property type="entry name" value="Flavodoxin_4"/>
    <property type="match status" value="1"/>
</dbReference>
<organism evidence="2 3">
    <name type="scientific">Alkalibacterium olivapovliticus</name>
    <dbReference type="NCBI Taxonomy" id="99907"/>
    <lineage>
        <taxon>Bacteria</taxon>
        <taxon>Bacillati</taxon>
        <taxon>Bacillota</taxon>
        <taxon>Bacilli</taxon>
        <taxon>Lactobacillales</taxon>
        <taxon>Carnobacteriaceae</taxon>
        <taxon>Alkalibacterium</taxon>
    </lineage>
</organism>